<keyword evidence="2" id="KW-1185">Reference proteome</keyword>
<dbReference type="RefSeq" id="WP_371708033.1">
    <property type="nucleotide sequence ID" value="NZ_JBGOOL010000041.1"/>
</dbReference>
<dbReference type="EMBL" id="JBGOOL010000041">
    <property type="protein sequence ID" value="MEZ8054401.1"/>
    <property type="molecule type" value="Genomic_DNA"/>
</dbReference>
<protein>
    <submittedName>
        <fullName evidence="1">Uncharacterized protein</fullName>
    </submittedName>
</protein>
<sequence>MQELIKEFEELANNDSTESIEKLKGYLLVREGDPYEKHTIPHLACRALLSKGIVGVQTLTEVLIDAPGVNYPIVILASLWQAGDGKFTSMIFANTYNSLILEKEMALLRNSMELNQEPTI</sequence>
<reference evidence="1 2" key="1">
    <citation type="submission" date="2024-06" db="EMBL/GenBank/DDBJ databases">
        <authorList>
            <person name="Steensen K."/>
            <person name="Seneca J."/>
            <person name="Bartlau N."/>
            <person name="Yu A.X."/>
            <person name="Polz M.F."/>
        </authorList>
    </citation>
    <scope>NUCLEOTIDE SEQUENCE [LARGE SCALE GENOMIC DNA]</scope>
    <source>
        <strain evidence="1 2">1F9</strain>
    </source>
</reference>
<comment type="caution">
    <text evidence="1">The sequence shown here is derived from an EMBL/GenBank/DDBJ whole genome shotgun (WGS) entry which is preliminary data.</text>
</comment>
<name>A0ABV4KPP6_9VIBR</name>
<organism evidence="1 2">
    <name type="scientific">Vibrio atlanticus</name>
    <dbReference type="NCBI Taxonomy" id="693153"/>
    <lineage>
        <taxon>Bacteria</taxon>
        <taxon>Pseudomonadati</taxon>
        <taxon>Pseudomonadota</taxon>
        <taxon>Gammaproteobacteria</taxon>
        <taxon>Vibrionales</taxon>
        <taxon>Vibrionaceae</taxon>
        <taxon>Vibrio</taxon>
    </lineage>
</organism>
<dbReference type="Proteomes" id="UP001569175">
    <property type="component" value="Unassembled WGS sequence"/>
</dbReference>
<proteinExistence type="predicted"/>
<evidence type="ECO:0000313" key="2">
    <source>
        <dbReference type="Proteomes" id="UP001569175"/>
    </source>
</evidence>
<accession>A0ABV4KPP6</accession>
<gene>
    <name evidence="1" type="ORF">ACED57_14760</name>
</gene>
<evidence type="ECO:0000313" key="1">
    <source>
        <dbReference type="EMBL" id="MEZ8054401.1"/>
    </source>
</evidence>